<feature type="non-terminal residue" evidence="1">
    <location>
        <position position="1"/>
    </location>
</feature>
<name>X1K7W7_9ZZZZ</name>
<gene>
    <name evidence="1" type="ORF">S03H2_62577</name>
</gene>
<protein>
    <submittedName>
        <fullName evidence="1">Uncharacterized protein</fullName>
    </submittedName>
</protein>
<sequence>RAHLINNYAFPTNEASLSLFNEVKSKDAWVILVFHSIRPKGPTTVEKFREVLHDIETTDLKAVTFIDGFNTYKEKLKELAP</sequence>
<accession>X1K7W7</accession>
<dbReference type="AlphaFoldDB" id="X1K7W7"/>
<dbReference type="EMBL" id="BARU01040481">
    <property type="protein sequence ID" value="GAH78178.1"/>
    <property type="molecule type" value="Genomic_DNA"/>
</dbReference>
<proteinExistence type="predicted"/>
<evidence type="ECO:0000313" key="1">
    <source>
        <dbReference type="EMBL" id="GAH78178.1"/>
    </source>
</evidence>
<comment type="caution">
    <text evidence="1">The sequence shown here is derived from an EMBL/GenBank/DDBJ whole genome shotgun (WGS) entry which is preliminary data.</text>
</comment>
<reference evidence="1" key="1">
    <citation type="journal article" date="2014" name="Front. Microbiol.">
        <title>High frequency of phylogenetically diverse reductive dehalogenase-homologous genes in deep subseafloor sedimentary metagenomes.</title>
        <authorList>
            <person name="Kawai M."/>
            <person name="Futagami T."/>
            <person name="Toyoda A."/>
            <person name="Takaki Y."/>
            <person name="Nishi S."/>
            <person name="Hori S."/>
            <person name="Arai W."/>
            <person name="Tsubouchi T."/>
            <person name="Morono Y."/>
            <person name="Uchiyama I."/>
            <person name="Ito T."/>
            <person name="Fujiyama A."/>
            <person name="Inagaki F."/>
            <person name="Takami H."/>
        </authorList>
    </citation>
    <scope>NUCLEOTIDE SEQUENCE</scope>
    <source>
        <strain evidence="1">Expedition CK06-06</strain>
    </source>
</reference>
<organism evidence="1">
    <name type="scientific">marine sediment metagenome</name>
    <dbReference type="NCBI Taxonomy" id="412755"/>
    <lineage>
        <taxon>unclassified sequences</taxon>
        <taxon>metagenomes</taxon>
        <taxon>ecological metagenomes</taxon>
    </lineage>
</organism>